<protein>
    <submittedName>
        <fullName evidence="2">Uncharacterized protein</fullName>
    </submittedName>
</protein>
<keyword evidence="1" id="KW-0812">Transmembrane</keyword>
<dbReference type="EMBL" id="VSRR010033525">
    <property type="protein sequence ID" value="MPC71757.1"/>
    <property type="molecule type" value="Genomic_DNA"/>
</dbReference>
<evidence type="ECO:0000313" key="2">
    <source>
        <dbReference type="EMBL" id="MPC71757.1"/>
    </source>
</evidence>
<comment type="caution">
    <text evidence="2">The sequence shown here is derived from an EMBL/GenBank/DDBJ whole genome shotgun (WGS) entry which is preliminary data.</text>
</comment>
<keyword evidence="3" id="KW-1185">Reference proteome</keyword>
<dbReference type="Proteomes" id="UP000324222">
    <property type="component" value="Unassembled WGS sequence"/>
</dbReference>
<name>A0A5B7HR89_PORTR</name>
<dbReference type="AlphaFoldDB" id="A0A5B7HR89"/>
<feature type="transmembrane region" description="Helical" evidence="1">
    <location>
        <begin position="59"/>
        <end position="82"/>
    </location>
</feature>
<keyword evidence="1" id="KW-0472">Membrane</keyword>
<keyword evidence="1" id="KW-1133">Transmembrane helix</keyword>
<proteinExistence type="predicted"/>
<evidence type="ECO:0000313" key="3">
    <source>
        <dbReference type="Proteomes" id="UP000324222"/>
    </source>
</evidence>
<evidence type="ECO:0000256" key="1">
    <source>
        <dbReference type="SAM" id="Phobius"/>
    </source>
</evidence>
<accession>A0A5B7HR89</accession>
<organism evidence="2 3">
    <name type="scientific">Portunus trituberculatus</name>
    <name type="common">Swimming crab</name>
    <name type="synonym">Neptunus trituberculatus</name>
    <dbReference type="NCBI Taxonomy" id="210409"/>
    <lineage>
        <taxon>Eukaryota</taxon>
        <taxon>Metazoa</taxon>
        <taxon>Ecdysozoa</taxon>
        <taxon>Arthropoda</taxon>
        <taxon>Crustacea</taxon>
        <taxon>Multicrustacea</taxon>
        <taxon>Malacostraca</taxon>
        <taxon>Eumalacostraca</taxon>
        <taxon>Eucarida</taxon>
        <taxon>Decapoda</taxon>
        <taxon>Pleocyemata</taxon>
        <taxon>Brachyura</taxon>
        <taxon>Eubrachyura</taxon>
        <taxon>Portunoidea</taxon>
        <taxon>Portunidae</taxon>
        <taxon>Portuninae</taxon>
        <taxon>Portunus</taxon>
    </lineage>
</organism>
<sequence>MHSPPIVNQTRKGLRLNSRDWISSQREARHNGVGGRGPSSSRLAAPYSYFTTRHKLEKVAAVAVAVVVVMVVVVVVVVVDCLRRERQVGLGSFFFLVCLADFNDVLRGDQLQRALGLR</sequence>
<reference evidence="2 3" key="1">
    <citation type="submission" date="2019-05" db="EMBL/GenBank/DDBJ databases">
        <title>Another draft genome of Portunus trituberculatus and its Hox gene families provides insights of decapod evolution.</title>
        <authorList>
            <person name="Jeong J.-H."/>
            <person name="Song I."/>
            <person name="Kim S."/>
            <person name="Choi T."/>
            <person name="Kim D."/>
            <person name="Ryu S."/>
            <person name="Kim W."/>
        </authorList>
    </citation>
    <scope>NUCLEOTIDE SEQUENCE [LARGE SCALE GENOMIC DNA]</scope>
    <source>
        <tissue evidence="2">Muscle</tissue>
    </source>
</reference>
<gene>
    <name evidence="2" type="ORF">E2C01_066043</name>
</gene>